<keyword evidence="3" id="KW-1185">Reference proteome</keyword>
<feature type="region of interest" description="Disordered" evidence="1">
    <location>
        <begin position="1"/>
        <end position="25"/>
    </location>
</feature>
<dbReference type="Proteomes" id="UP000237105">
    <property type="component" value="Unassembled WGS sequence"/>
</dbReference>
<name>A0A2P5DI95_PARAD</name>
<reference evidence="3" key="1">
    <citation type="submission" date="2016-06" db="EMBL/GenBank/DDBJ databases">
        <title>Parallel loss of symbiosis genes in relatives of nitrogen-fixing non-legume Parasponia.</title>
        <authorList>
            <person name="Van Velzen R."/>
            <person name="Holmer R."/>
            <person name="Bu F."/>
            <person name="Rutten L."/>
            <person name="Van Zeijl A."/>
            <person name="Liu W."/>
            <person name="Santuari L."/>
            <person name="Cao Q."/>
            <person name="Sharma T."/>
            <person name="Shen D."/>
            <person name="Roswanjaya Y."/>
            <person name="Wardhani T."/>
            <person name="Kalhor M.S."/>
            <person name="Jansen J."/>
            <person name="Van den Hoogen J."/>
            <person name="Gungor B."/>
            <person name="Hartog M."/>
            <person name="Hontelez J."/>
            <person name="Verver J."/>
            <person name="Yang W.-C."/>
            <person name="Schijlen E."/>
            <person name="Repin R."/>
            <person name="Schilthuizen M."/>
            <person name="Schranz E."/>
            <person name="Heidstra R."/>
            <person name="Miyata K."/>
            <person name="Fedorova E."/>
            <person name="Kohlen W."/>
            <person name="Bisseling T."/>
            <person name="Smit S."/>
            <person name="Geurts R."/>
        </authorList>
    </citation>
    <scope>NUCLEOTIDE SEQUENCE [LARGE SCALE GENOMIC DNA]</scope>
    <source>
        <strain evidence="3">cv. WU1-14</strain>
    </source>
</reference>
<dbReference type="EMBL" id="JXTB01000036">
    <property type="protein sequence ID" value="PON73016.1"/>
    <property type="molecule type" value="Genomic_DNA"/>
</dbReference>
<proteinExistence type="predicted"/>
<sequence>MSWRPRVVRNQSWGRDESNNGSGTVIGRRTAARQAKNQSGVANFQLRFLLRQAAVHGSSTRRWFVGVFWSLRMDASGTAVDGGGSGEQFPWVALGGFP</sequence>
<feature type="compositionally biased region" description="Polar residues" evidence="1">
    <location>
        <begin position="9"/>
        <end position="23"/>
    </location>
</feature>
<gene>
    <name evidence="2" type="ORF">PanWU01x14_061660</name>
</gene>
<evidence type="ECO:0000313" key="3">
    <source>
        <dbReference type="Proteomes" id="UP000237105"/>
    </source>
</evidence>
<evidence type="ECO:0000256" key="1">
    <source>
        <dbReference type="SAM" id="MobiDB-lite"/>
    </source>
</evidence>
<organism evidence="2 3">
    <name type="scientific">Parasponia andersonii</name>
    <name type="common">Sponia andersonii</name>
    <dbReference type="NCBI Taxonomy" id="3476"/>
    <lineage>
        <taxon>Eukaryota</taxon>
        <taxon>Viridiplantae</taxon>
        <taxon>Streptophyta</taxon>
        <taxon>Embryophyta</taxon>
        <taxon>Tracheophyta</taxon>
        <taxon>Spermatophyta</taxon>
        <taxon>Magnoliopsida</taxon>
        <taxon>eudicotyledons</taxon>
        <taxon>Gunneridae</taxon>
        <taxon>Pentapetalae</taxon>
        <taxon>rosids</taxon>
        <taxon>fabids</taxon>
        <taxon>Rosales</taxon>
        <taxon>Cannabaceae</taxon>
        <taxon>Parasponia</taxon>
    </lineage>
</organism>
<dbReference type="AlphaFoldDB" id="A0A2P5DI95"/>
<accession>A0A2P5DI95</accession>
<protein>
    <submittedName>
        <fullName evidence="2">Uncharacterized protein</fullName>
    </submittedName>
</protein>
<evidence type="ECO:0000313" key="2">
    <source>
        <dbReference type="EMBL" id="PON73016.1"/>
    </source>
</evidence>
<comment type="caution">
    <text evidence="2">The sequence shown here is derived from an EMBL/GenBank/DDBJ whole genome shotgun (WGS) entry which is preliminary data.</text>
</comment>